<dbReference type="OrthoDB" id="9802417at2"/>
<dbReference type="InterPro" id="IPR007460">
    <property type="entry name" value="BrnT_toxin"/>
</dbReference>
<dbReference type="Proteomes" id="UP000002964">
    <property type="component" value="Unassembled WGS sequence"/>
</dbReference>
<reference evidence="1 2" key="2">
    <citation type="submission" date="2011-11" db="EMBL/GenBank/DDBJ databases">
        <authorList>
            <consortium name="US DOE Joint Genome Institute"/>
            <person name="Lucas S."/>
            <person name="Han J."/>
            <person name="Lapidus A."/>
            <person name="Cheng J.-F."/>
            <person name="Goodwin L."/>
            <person name="Pitluck S."/>
            <person name="Peters L."/>
            <person name="Ovchinnikova G."/>
            <person name="Zhang X."/>
            <person name="Detter J.C."/>
            <person name="Han C."/>
            <person name="Tapia R."/>
            <person name="Land M."/>
            <person name="Hauser L."/>
            <person name="Kyrpides N."/>
            <person name="Ivanova N."/>
            <person name="Pagani I."/>
            <person name="Vogl K."/>
            <person name="Liu Z."/>
            <person name="Overmann J."/>
            <person name="Frigaard N.-U."/>
            <person name="Bryant D."/>
            <person name="Woyke T."/>
        </authorList>
    </citation>
    <scope>NUCLEOTIDE SEQUENCE [LARGE SCALE GENOMIC DNA]</scope>
    <source>
        <strain evidence="1 2">970</strain>
    </source>
</reference>
<dbReference type="Pfam" id="PF04365">
    <property type="entry name" value="BrnT_toxin"/>
    <property type="match status" value="1"/>
</dbReference>
<name>H8YVV1_9GAMM</name>
<organism evidence="1 2">
    <name type="scientific">Thiorhodovibrio frisius</name>
    <dbReference type="NCBI Taxonomy" id="631362"/>
    <lineage>
        <taxon>Bacteria</taxon>
        <taxon>Pseudomonadati</taxon>
        <taxon>Pseudomonadota</taxon>
        <taxon>Gammaproteobacteria</taxon>
        <taxon>Chromatiales</taxon>
        <taxon>Chromatiaceae</taxon>
        <taxon>Thiorhodovibrio</taxon>
    </lineage>
</organism>
<proteinExistence type="predicted"/>
<dbReference type="eggNOG" id="COG2929">
    <property type="taxonomic scope" value="Bacteria"/>
</dbReference>
<dbReference type="InterPro" id="IPR038573">
    <property type="entry name" value="BrnT_sf"/>
</dbReference>
<evidence type="ECO:0000313" key="2">
    <source>
        <dbReference type="Proteomes" id="UP000002964"/>
    </source>
</evidence>
<evidence type="ECO:0008006" key="3">
    <source>
        <dbReference type="Google" id="ProtNLM"/>
    </source>
</evidence>
<dbReference type="HOGENOM" id="CLU_149290_1_1_6"/>
<reference evidence="2" key="1">
    <citation type="submission" date="2011-06" db="EMBL/GenBank/DDBJ databases">
        <authorList>
            <consortium name="US DOE Joint Genome Institute (JGI-PGF)"/>
            <person name="Lucas S."/>
            <person name="Han J."/>
            <person name="Lapidus A."/>
            <person name="Cheng J.-F."/>
            <person name="Goodwin L."/>
            <person name="Pitluck S."/>
            <person name="Peters L."/>
            <person name="Land M.L."/>
            <person name="Hauser L."/>
            <person name="Vogl K."/>
            <person name="Liu Z."/>
            <person name="Overmann J."/>
            <person name="Frigaard N.-U."/>
            <person name="Bryant D.A."/>
            <person name="Woyke T.J."/>
        </authorList>
    </citation>
    <scope>NUCLEOTIDE SEQUENCE [LARGE SCALE GENOMIC DNA]</scope>
    <source>
        <strain evidence="2">970</strain>
    </source>
</reference>
<dbReference type="AlphaFoldDB" id="H8YVV1"/>
<gene>
    <name evidence="1" type="ORF">Thi970DRAFT_00247</name>
</gene>
<keyword evidence="2" id="KW-1185">Reference proteome</keyword>
<dbReference type="STRING" id="631362.Thi970DRAFT_00247"/>
<accession>H8YVV1</accession>
<protein>
    <recommendedName>
        <fullName evidence="3">BrnT family toxin</fullName>
    </recommendedName>
</protein>
<dbReference type="EMBL" id="JH603164">
    <property type="protein sequence ID" value="EIC23742.1"/>
    <property type="molecule type" value="Genomic_DNA"/>
</dbReference>
<dbReference type="Gene3D" id="3.10.450.530">
    <property type="entry name" value="Ribonuclease toxin, BrnT, of type II toxin-antitoxin system"/>
    <property type="match status" value="1"/>
</dbReference>
<evidence type="ECO:0000313" key="1">
    <source>
        <dbReference type="EMBL" id="EIC23742.1"/>
    </source>
</evidence>
<dbReference type="RefSeq" id="WP_009146716.1">
    <property type="nucleotide sequence ID" value="NZ_CP121471.1"/>
</dbReference>
<sequence length="89" mass="10142">MKFEWNQEKAEVNARKHAVSFEEATTVFGDPFAGTFRDERHSIGEQRYITVGLASSGRLLVVSHTEDRGTFRIISARSATPHERKLYES</sequence>